<keyword evidence="1" id="KW-0732">Signal</keyword>
<proteinExistence type="predicted"/>
<accession>A0A165XYU3</accession>
<reference evidence="2 3" key="1">
    <citation type="journal article" date="2016" name="Mol. Biol. Evol.">
        <title>Comparative Genomics of Early-Diverging Mushroom-Forming Fungi Provides Insights into the Origins of Lignocellulose Decay Capabilities.</title>
        <authorList>
            <person name="Nagy L.G."/>
            <person name="Riley R."/>
            <person name="Tritt A."/>
            <person name="Adam C."/>
            <person name="Daum C."/>
            <person name="Floudas D."/>
            <person name="Sun H."/>
            <person name="Yadav J.S."/>
            <person name="Pangilinan J."/>
            <person name="Larsson K.H."/>
            <person name="Matsuura K."/>
            <person name="Barry K."/>
            <person name="Labutti K."/>
            <person name="Kuo R."/>
            <person name="Ohm R.A."/>
            <person name="Bhattacharya S.S."/>
            <person name="Shirouzu T."/>
            <person name="Yoshinaga Y."/>
            <person name="Martin F.M."/>
            <person name="Grigoriev I.V."/>
            <person name="Hibbett D.S."/>
        </authorList>
    </citation>
    <scope>NUCLEOTIDE SEQUENCE [LARGE SCALE GENOMIC DNA]</scope>
    <source>
        <strain evidence="2 3">CBS 109695</strain>
    </source>
</reference>
<dbReference type="AlphaFoldDB" id="A0A165XYU3"/>
<sequence length="120" mass="13533">MLRCRTTSICAFLLTNIALHALDAARPLLHPRAALTLFPILVGFRPRPGIRRGRRGQSFSRARRAGIFCHVEECEEGWLTRISLNKVHYTLHKSALRAPRSLFLACYATSTQTRRSCGSI</sequence>
<organism evidence="2 3">
    <name type="scientific">Athelia psychrophila</name>
    <dbReference type="NCBI Taxonomy" id="1759441"/>
    <lineage>
        <taxon>Eukaryota</taxon>
        <taxon>Fungi</taxon>
        <taxon>Dikarya</taxon>
        <taxon>Basidiomycota</taxon>
        <taxon>Agaricomycotina</taxon>
        <taxon>Agaricomycetes</taxon>
        <taxon>Agaricomycetidae</taxon>
        <taxon>Atheliales</taxon>
        <taxon>Atheliaceae</taxon>
        <taxon>Athelia</taxon>
    </lineage>
</organism>
<protein>
    <recommendedName>
        <fullName evidence="4">Secreted protein</fullName>
    </recommendedName>
</protein>
<gene>
    <name evidence="2" type="ORF">FIBSPDRAFT_248970</name>
</gene>
<feature type="chain" id="PRO_5007869090" description="Secreted protein" evidence="1">
    <location>
        <begin position="25"/>
        <end position="120"/>
    </location>
</feature>
<dbReference type="Proteomes" id="UP000076532">
    <property type="component" value="Unassembled WGS sequence"/>
</dbReference>
<dbReference type="EMBL" id="KV417709">
    <property type="protein sequence ID" value="KZP09030.1"/>
    <property type="molecule type" value="Genomic_DNA"/>
</dbReference>
<evidence type="ECO:0008006" key="4">
    <source>
        <dbReference type="Google" id="ProtNLM"/>
    </source>
</evidence>
<evidence type="ECO:0000313" key="2">
    <source>
        <dbReference type="EMBL" id="KZP09030.1"/>
    </source>
</evidence>
<evidence type="ECO:0000256" key="1">
    <source>
        <dbReference type="SAM" id="SignalP"/>
    </source>
</evidence>
<evidence type="ECO:0000313" key="3">
    <source>
        <dbReference type="Proteomes" id="UP000076532"/>
    </source>
</evidence>
<feature type="signal peptide" evidence="1">
    <location>
        <begin position="1"/>
        <end position="24"/>
    </location>
</feature>
<keyword evidence="3" id="KW-1185">Reference proteome</keyword>
<name>A0A165XYU3_9AGAM</name>